<dbReference type="HAMAP" id="MF_01082">
    <property type="entry name" value="TruD"/>
    <property type="match status" value="1"/>
</dbReference>
<dbReference type="InterPro" id="IPR020103">
    <property type="entry name" value="PsdUridine_synth_cat_dom_sf"/>
</dbReference>
<dbReference type="GO" id="GO:0160150">
    <property type="term" value="F:tRNA pseudouridine(13) synthase activity"/>
    <property type="evidence" value="ECO:0007669"/>
    <property type="project" value="UniProtKB-EC"/>
</dbReference>
<dbReference type="Gene3D" id="3.30.2350.20">
    <property type="entry name" value="TruD, catalytic domain"/>
    <property type="match status" value="1"/>
</dbReference>
<protein>
    <recommendedName>
        <fullName evidence="4">tRNA pseudouridine synthase D</fullName>
        <ecNumber evidence="4">5.4.99.27</ecNumber>
    </recommendedName>
    <alternativeName>
        <fullName evidence="4">tRNA pseudouridine(13) synthase</fullName>
    </alternativeName>
    <alternativeName>
        <fullName evidence="4">tRNA pseudouridylate synthase D</fullName>
    </alternativeName>
    <alternativeName>
        <fullName evidence="4">tRNA-uridine isomerase D</fullName>
    </alternativeName>
</protein>
<dbReference type="InterPro" id="IPR042214">
    <property type="entry name" value="TruD_catalytic"/>
</dbReference>
<evidence type="ECO:0000256" key="1">
    <source>
        <dbReference type="ARBA" id="ARBA00007953"/>
    </source>
</evidence>
<evidence type="ECO:0000259" key="5">
    <source>
        <dbReference type="PROSITE" id="PS50984"/>
    </source>
</evidence>
<evidence type="ECO:0000256" key="4">
    <source>
        <dbReference type="HAMAP-Rule" id="MF_01082"/>
    </source>
</evidence>
<dbReference type="GO" id="GO:0003723">
    <property type="term" value="F:RNA binding"/>
    <property type="evidence" value="ECO:0007669"/>
    <property type="project" value="InterPro"/>
</dbReference>
<dbReference type="PROSITE" id="PS01268">
    <property type="entry name" value="UPF0024"/>
    <property type="match status" value="1"/>
</dbReference>
<dbReference type="Pfam" id="PF01142">
    <property type="entry name" value="TruD"/>
    <property type="match status" value="2"/>
</dbReference>
<proteinExistence type="inferred from homology"/>
<dbReference type="AlphaFoldDB" id="A0A378LXF6"/>
<sequence length="340" mass="39132">MYFLNWSYANGLPKSISRFKSDPDDFQVNEYFNEPFTGEGEHILLRIEKTNMTTAEVIRSLAKIVNKPVKSIGYAGLKDRQARTTQWLSIYAPGEHILGLNELTTSGWQVLECTRHNKKLKPGFLSGNEFVIRLREISHQDDFLDRIQSIKKQGVPNYFGEQRFGHQAGNLFRAEELLVQGKRFKDPFLKGMYYSAARSWIFNLVLSQRVLEKSWNRPLIGDVMQLQGSNSIFVLNQINDEIIQRIINKDISPASPLPGKTKNKVKDEALKLINEVYLKWRPWVVGLEQHGLNEDWRPNILHVENFCYSIKNDVAELAFRLPAGAYATAVLRELSLYQNG</sequence>
<organism evidence="6 7">
    <name type="scientific">Legionella wadsworthii</name>
    <dbReference type="NCBI Taxonomy" id="28088"/>
    <lineage>
        <taxon>Bacteria</taxon>
        <taxon>Pseudomonadati</taxon>
        <taxon>Pseudomonadota</taxon>
        <taxon>Gammaproteobacteria</taxon>
        <taxon>Legionellales</taxon>
        <taxon>Legionellaceae</taxon>
        <taxon>Legionella</taxon>
    </lineage>
</organism>
<evidence type="ECO:0000256" key="3">
    <source>
        <dbReference type="ARBA" id="ARBA00023235"/>
    </source>
</evidence>
<dbReference type="InterPro" id="IPR043165">
    <property type="entry name" value="TruD_insert_sf"/>
</dbReference>
<dbReference type="Proteomes" id="UP000255297">
    <property type="component" value="Unassembled WGS sequence"/>
</dbReference>
<reference evidence="6 7" key="1">
    <citation type="submission" date="2018-06" db="EMBL/GenBank/DDBJ databases">
        <authorList>
            <consortium name="Pathogen Informatics"/>
            <person name="Doyle S."/>
        </authorList>
    </citation>
    <scope>NUCLEOTIDE SEQUENCE [LARGE SCALE GENOMIC DNA]</scope>
    <source>
        <strain evidence="6 7">NCTC11532</strain>
    </source>
</reference>
<evidence type="ECO:0000313" key="6">
    <source>
        <dbReference type="EMBL" id="STY28751.1"/>
    </source>
</evidence>
<feature type="active site" description="Nucleophile" evidence="4">
    <location>
        <position position="79"/>
    </location>
</feature>
<keyword evidence="2 4" id="KW-0819">tRNA processing</keyword>
<dbReference type="EMBL" id="UGPB01000001">
    <property type="protein sequence ID" value="STY28751.1"/>
    <property type="molecule type" value="Genomic_DNA"/>
</dbReference>
<dbReference type="CDD" id="cd02575">
    <property type="entry name" value="PseudoU_synth_EcTruD"/>
    <property type="match status" value="1"/>
</dbReference>
<dbReference type="OrthoDB" id="1550679at2"/>
<dbReference type="InterPro" id="IPR020119">
    <property type="entry name" value="PsdUridine_synth_TruD_CS"/>
</dbReference>
<keyword evidence="3 4" id="KW-0413">Isomerase</keyword>
<dbReference type="EC" id="5.4.99.27" evidence="4"/>
<dbReference type="STRING" id="1122170.GCA_000701265_02091"/>
<dbReference type="PANTHER" id="PTHR47811">
    <property type="entry name" value="TRNA PSEUDOURIDINE SYNTHASE D"/>
    <property type="match status" value="1"/>
</dbReference>
<dbReference type="SUPFAM" id="SSF55120">
    <property type="entry name" value="Pseudouridine synthase"/>
    <property type="match status" value="1"/>
</dbReference>
<dbReference type="InterPro" id="IPR050170">
    <property type="entry name" value="TruD_pseudoU_synthase"/>
</dbReference>
<dbReference type="RefSeq" id="WP_031567806.1">
    <property type="nucleotide sequence ID" value="NZ_CAAAIS010000007.1"/>
</dbReference>
<dbReference type="InterPro" id="IPR011760">
    <property type="entry name" value="PsdUridine_synth_TruD_insert"/>
</dbReference>
<gene>
    <name evidence="4 6" type="primary">truD</name>
    <name evidence="6" type="ORF">NCTC11532_00926</name>
</gene>
<evidence type="ECO:0000256" key="2">
    <source>
        <dbReference type="ARBA" id="ARBA00022694"/>
    </source>
</evidence>
<accession>A0A378LXF6</accession>
<keyword evidence="7" id="KW-1185">Reference proteome</keyword>
<feature type="domain" description="TRUD" evidence="5">
    <location>
        <begin position="154"/>
        <end position="302"/>
    </location>
</feature>
<comment type="similarity">
    <text evidence="1 4">Belongs to the pseudouridine synthase TruD family.</text>
</comment>
<dbReference type="GO" id="GO:0005829">
    <property type="term" value="C:cytosol"/>
    <property type="evidence" value="ECO:0007669"/>
    <property type="project" value="TreeGrafter"/>
</dbReference>
<comment type="catalytic activity">
    <reaction evidence="4">
        <text>uridine(13) in tRNA = pseudouridine(13) in tRNA</text>
        <dbReference type="Rhea" id="RHEA:42540"/>
        <dbReference type="Rhea" id="RHEA-COMP:10105"/>
        <dbReference type="Rhea" id="RHEA-COMP:10106"/>
        <dbReference type="ChEBI" id="CHEBI:65314"/>
        <dbReference type="ChEBI" id="CHEBI:65315"/>
        <dbReference type="EC" id="5.4.99.27"/>
    </reaction>
</comment>
<dbReference type="PROSITE" id="PS50984">
    <property type="entry name" value="TRUD"/>
    <property type="match status" value="1"/>
</dbReference>
<dbReference type="PANTHER" id="PTHR47811:SF1">
    <property type="entry name" value="TRNA PSEUDOURIDINE SYNTHASE D"/>
    <property type="match status" value="1"/>
</dbReference>
<name>A0A378LXF6_9GAMM</name>
<dbReference type="InterPro" id="IPR001656">
    <property type="entry name" value="PsdUridine_synth_TruD"/>
</dbReference>
<dbReference type="GO" id="GO:0031119">
    <property type="term" value="P:tRNA pseudouridine synthesis"/>
    <property type="evidence" value="ECO:0007669"/>
    <property type="project" value="UniProtKB-UniRule"/>
</dbReference>
<evidence type="ECO:0000313" key="7">
    <source>
        <dbReference type="Proteomes" id="UP000255297"/>
    </source>
</evidence>
<dbReference type="Gene3D" id="3.30.2340.10">
    <property type="entry name" value="TruD, insertion domain"/>
    <property type="match status" value="1"/>
</dbReference>
<comment type="function">
    <text evidence="4">Responsible for synthesis of pseudouridine from uracil-13 in transfer RNAs.</text>
</comment>